<reference evidence="2 3" key="1">
    <citation type="journal article" date="2021" name="Sci. Rep.">
        <title>Genome sequencing of the multicellular alga Astrephomene provides insights into convergent evolution of germ-soma differentiation.</title>
        <authorList>
            <person name="Yamashita S."/>
            <person name="Yamamoto K."/>
            <person name="Matsuzaki R."/>
            <person name="Suzuki S."/>
            <person name="Yamaguchi H."/>
            <person name="Hirooka S."/>
            <person name="Minakuchi Y."/>
            <person name="Miyagishima S."/>
            <person name="Kawachi M."/>
            <person name="Toyoda A."/>
            <person name="Nozaki H."/>
        </authorList>
    </citation>
    <scope>NUCLEOTIDE SEQUENCE [LARGE SCALE GENOMIC DNA]</scope>
    <source>
        <strain evidence="2 3">NIES-4017</strain>
    </source>
</reference>
<dbReference type="Proteomes" id="UP001054857">
    <property type="component" value="Unassembled WGS sequence"/>
</dbReference>
<feature type="region of interest" description="Disordered" evidence="1">
    <location>
        <begin position="396"/>
        <end position="418"/>
    </location>
</feature>
<name>A0AAD3DH91_9CHLO</name>
<evidence type="ECO:0000256" key="1">
    <source>
        <dbReference type="SAM" id="MobiDB-lite"/>
    </source>
</evidence>
<comment type="caution">
    <text evidence="2">The sequence shown here is derived from an EMBL/GenBank/DDBJ whole genome shotgun (WGS) entry which is preliminary data.</text>
</comment>
<feature type="compositionally biased region" description="Polar residues" evidence="1">
    <location>
        <begin position="674"/>
        <end position="686"/>
    </location>
</feature>
<feature type="region of interest" description="Disordered" evidence="1">
    <location>
        <begin position="669"/>
        <end position="712"/>
    </location>
</feature>
<feature type="region of interest" description="Disordered" evidence="1">
    <location>
        <begin position="118"/>
        <end position="188"/>
    </location>
</feature>
<evidence type="ECO:0000313" key="3">
    <source>
        <dbReference type="Proteomes" id="UP001054857"/>
    </source>
</evidence>
<feature type="region of interest" description="Disordered" evidence="1">
    <location>
        <begin position="533"/>
        <end position="557"/>
    </location>
</feature>
<feature type="compositionally biased region" description="Polar residues" evidence="1">
    <location>
        <begin position="165"/>
        <end position="180"/>
    </location>
</feature>
<feature type="compositionally biased region" description="Polar residues" evidence="1">
    <location>
        <begin position="479"/>
        <end position="490"/>
    </location>
</feature>
<feature type="region of interest" description="Disordered" evidence="1">
    <location>
        <begin position="454"/>
        <end position="490"/>
    </location>
</feature>
<evidence type="ECO:0000313" key="2">
    <source>
        <dbReference type="EMBL" id="GFR41518.1"/>
    </source>
</evidence>
<feature type="region of interest" description="Disordered" evidence="1">
    <location>
        <begin position="347"/>
        <end position="374"/>
    </location>
</feature>
<keyword evidence="3" id="KW-1185">Reference proteome</keyword>
<dbReference type="AlphaFoldDB" id="A0AAD3DH91"/>
<proteinExistence type="predicted"/>
<gene>
    <name evidence="2" type="ORF">Agub_g2214</name>
</gene>
<accession>A0AAD3DH91</accession>
<organism evidence="2 3">
    <name type="scientific">Astrephomene gubernaculifera</name>
    <dbReference type="NCBI Taxonomy" id="47775"/>
    <lineage>
        <taxon>Eukaryota</taxon>
        <taxon>Viridiplantae</taxon>
        <taxon>Chlorophyta</taxon>
        <taxon>core chlorophytes</taxon>
        <taxon>Chlorophyceae</taxon>
        <taxon>CS clade</taxon>
        <taxon>Chlamydomonadales</taxon>
        <taxon>Astrephomenaceae</taxon>
        <taxon>Astrephomene</taxon>
    </lineage>
</organism>
<dbReference type="EMBL" id="BMAR01000001">
    <property type="protein sequence ID" value="GFR41518.1"/>
    <property type="molecule type" value="Genomic_DNA"/>
</dbReference>
<protein>
    <submittedName>
        <fullName evidence="2">Uncharacterized protein</fullName>
    </submittedName>
</protein>
<sequence>MKVPWPSCLPSCFGPRPATPECDASHSSIGKCHGTSSTVRGGILSFLSGISGSKGTWEYTSSDGPKTRISGARARVDADVVTLATARYLELFTSSSKYHDEPSAVFSDLRRGHDSIRSVQTVSDRHGSRSSFYNGASRGSREAPRQVHNPCHQQPGSPRAHAPCTTRQSASSSRGANTQPEAVVPPPRTTSIELTQSKLHGRPLQDAPHAPAALGSLNPFLARTRALADTGRSRSDRISPSAAACLLPAPSRRHISRAHTALAASSGHSSALSASMSMGELCGAAEKSVASSTSTNAAAGAVAGVPKSPLRRSSTSCCNLADGYAASRPSRLHTESGGDMAACSSLERGNRAAGVTSQAPRPRRSLASGPCGAATRGYRRPSIVFSQDGDITVTGLPPSCLSAGRSPRSRRDSSACGSGHVHAANVAGALDVSSPLRASAGHCGGFGSYTRRSVDGSGRDPGASPSCGPGPIPPAFLLSHSNDSRVNNTDGGRCADSMNLIVTLNPLHSAGLFTESSILRSTEAMHAALVVRGSQSRHSAENLAEEGAAEETSGGGHVTKQLHRVLERPDLRHQQRDARAQALAAVDSSSEGQRCDWGGSSRSGPYRFSNSSHLTHGNTSGPATVLTGNTAYMLSNNPLEALGQACSPLRAAQKAAVQSEDVNAAKRPLEQHVGLNNAQEPATGSATAREADNGPAAEGPNPATDTLSPLKGERLNGGCTDLMDGSFGCQGSGPGGGHQCSLLAEEARDVTSALSRLQEACMAAVAQGDMRSQRLSRRLTTHLPTLQMRTPGQALGQGARAGHAANMRPNSIGTGPAAGRIMGAFGDSIGDPRGVAGFAGGQAGSTTLVRVGGLNAHMALYGPTGGVRTGPAAHVPPALSCCPEVPCSEEAPPASSAWEDRVCDEHDDRASVNHGIVMDGQMLDRLNCTGEESFAVEDFGGVRRELSGPEAEAEAYRTRMLDVLLCGDFLHDTQELASLPCSDDDDDVDVEYRYGGFELGGEEVDTSYRRQASFVEAVRKCSAQARVVGGALVNTAGSETAAHGARAGHAAASPAYRGAPR</sequence>